<dbReference type="PANTHER" id="PTHR33639">
    <property type="entry name" value="THIOL-DISULFIDE OXIDOREDUCTASE DCC"/>
    <property type="match status" value="1"/>
</dbReference>
<protein>
    <submittedName>
        <fullName evidence="1">Thiol-disulfide oxidoreductase DCC family protein</fullName>
    </submittedName>
</protein>
<sequence length="130" mass="15096">MLKKIVLFDGECGFCHRGVQFIIKRDPRKIFQFASLESEIGKHLCAHYQVPSGLESLILIENGRYYAKSAAVLRICRKLSGPWKVFYLFWILPTFLRDVLYDMVAKNRHLFGKKDACPLPGKEDLERFLS</sequence>
<dbReference type="InterPro" id="IPR007263">
    <property type="entry name" value="DCC1-like"/>
</dbReference>
<dbReference type="Proteomes" id="UP001595978">
    <property type="component" value="Unassembled WGS sequence"/>
</dbReference>
<accession>A0ABW0RBP5</accession>
<organism evidence="1 2">
    <name type="scientific">Ureibacillus suwonensis</name>
    <dbReference type="NCBI Taxonomy" id="313007"/>
    <lineage>
        <taxon>Bacteria</taxon>
        <taxon>Bacillati</taxon>
        <taxon>Bacillota</taxon>
        <taxon>Bacilli</taxon>
        <taxon>Bacillales</taxon>
        <taxon>Caryophanaceae</taxon>
        <taxon>Ureibacillus</taxon>
    </lineage>
</organism>
<dbReference type="PANTHER" id="PTHR33639:SF2">
    <property type="entry name" value="DUF393 DOMAIN-CONTAINING PROTEIN"/>
    <property type="match status" value="1"/>
</dbReference>
<dbReference type="InterPro" id="IPR052927">
    <property type="entry name" value="DCC_oxidoreductase"/>
</dbReference>
<dbReference type="RefSeq" id="WP_390309588.1">
    <property type="nucleotide sequence ID" value="NZ_JBHSNQ010000082.1"/>
</dbReference>
<gene>
    <name evidence="1" type="ORF">ACFPOH_10530</name>
</gene>
<dbReference type="Pfam" id="PF04134">
    <property type="entry name" value="DCC1-like"/>
    <property type="match status" value="1"/>
</dbReference>
<evidence type="ECO:0000313" key="2">
    <source>
        <dbReference type="Proteomes" id="UP001595978"/>
    </source>
</evidence>
<name>A0ABW0RBP5_9BACL</name>
<proteinExistence type="predicted"/>
<keyword evidence="2" id="KW-1185">Reference proteome</keyword>
<reference evidence="2" key="1">
    <citation type="journal article" date="2019" name="Int. J. Syst. Evol. Microbiol.">
        <title>The Global Catalogue of Microorganisms (GCM) 10K type strain sequencing project: providing services to taxonomists for standard genome sequencing and annotation.</title>
        <authorList>
            <consortium name="The Broad Institute Genomics Platform"/>
            <consortium name="The Broad Institute Genome Sequencing Center for Infectious Disease"/>
            <person name="Wu L."/>
            <person name="Ma J."/>
        </authorList>
    </citation>
    <scope>NUCLEOTIDE SEQUENCE [LARGE SCALE GENOMIC DNA]</scope>
    <source>
        <strain evidence="2">CCUG 56331</strain>
    </source>
</reference>
<dbReference type="EMBL" id="JBHSNQ010000082">
    <property type="protein sequence ID" value="MFC5542201.1"/>
    <property type="molecule type" value="Genomic_DNA"/>
</dbReference>
<comment type="caution">
    <text evidence="1">The sequence shown here is derived from an EMBL/GenBank/DDBJ whole genome shotgun (WGS) entry which is preliminary data.</text>
</comment>
<evidence type="ECO:0000313" key="1">
    <source>
        <dbReference type="EMBL" id="MFC5542201.1"/>
    </source>
</evidence>